<accession>A0ABP8KEA0</accession>
<evidence type="ECO:0000313" key="3">
    <source>
        <dbReference type="Proteomes" id="UP001500635"/>
    </source>
</evidence>
<organism evidence="2 3">
    <name type="scientific">Tsukamurella soli</name>
    <dbReference type="NCBI Taxonomy" id="644556"/>
    <lineage>
        <taxon>Bacteria</taxon>
        <taxon>Bacillati</taxon>
        <taxon>Actinomycetota</taxon>
        <taxon>Actinomycetes</taxon>
        <taxon>Mycobacteriales</taxon>
        <taxon>Tsukamurellaceae</taxon>
        <taxon>Tsukamurella</taxon>
    </lineage>
</organism>
<proteinExistence type="predicted"/>
<keyword evidence="1" id="KW-1133">Transmembrane helix</keyword>
<dbReference type="InterPro" id="IPR010699">
    <property type="entry name" value="DUF1275"/>
</dbReference>
<name>A0ABP8KEA0_9ACTN</name>
<dbReference type="PANTHER" id="PTHR37314">
    <property type="entry name" value="SLR0142 PROTEIN"/>
    <property type="match status" value="1"/>
</dbReference>
<feature type="transmembrane region" description="Helical" evidence="1">
    <location>
        <begin position="130"/>
        <end position="149"/>
    </location>
</feature>
<dbReference type="PANTHER" id="PTHR37314:SF4">
    <property type="entry name" value="UPF0700 TRANSMEMBRANE PROTEIN YOAK"/>
    <property type="match status" value="1"/>
</dbReference>
<feature type="transmembrane region" description="Helical" evidence="1">
    <location>
        <begin position="189"/>
        <end position="209"/>
    </location>
</feature>
<gene>
    <name evidence="2" type="ORF">GCM10023147_47920</name>
</gene>
<feature type="transmembrane region" description="Helical" evidence="1">
    <location>
        <begin position="71"/>
        <end position="93"/>
    </location>
</feature>
<evidence type="ECO:0008006" key="4">
    <source>
        <dbReference type="Google" id="ProtNLM"/>
    </source>
</evidence>
<dbReference type="Pfam" id="PF06912">
    <property type="entry name" value="DUF1275"/>
    <property type="match status" value="1"/>
</dbReference>
<dbReference type="Proteomes" id="UP001500635">
    <property type="component" value="Unassembled WGS sequence"/>
</dbReference>
<dbReference type="RefSeq" id="WP_345000988.1">
    <property type="nucleotide sequence ID" value="NZ_BAABFR010000132.1"/>
</dbReference>
<feature type="transmembrane region" description="Helical" evidence="1">
    <location>
        <begin position="215"/>
        <end position="232"/>
    </location>
</feature>
<sequence length="243" mass="25457">MTPTHSSATAERSAFLGPFHDRREMLLGGILAALAGATGAAAWLYSSGWYVTFMTGNTERMVLENVKGRPHLAVTAAATIVAFLIGVIVATLARLWLWRKARHGATVLTAASTVAAWGADATIYGGHPTLAVAPVLCLAFGLGALNTSISRRGEVVMPLSYVTGTLVKIGQGAALHVAGVRRWAWVAQVTTYAGFLIGAGVGGVGFAVFGVESSLLTLAVFAVAIAFVTWWLDHPGFLVRDVH</sequence>
<keyword evidence="1" id="KW-0812">Transmembrane</keyword>
<reference evidence="3" key="1">
    <citation type="journal article" date="2019" name="Int. J. Syst. Evol. Microbiol.">
        <title>The Global Catalogue of Microorganisms (GCM) 10K type strain sequencing project: providing services to taxonomists for standard genome sequencing and annotation.</title>
        <authorList>
            <consortium name="The Broad Institute Genomics Platform"/>
            <consortium name="The Broad Institute Genome Sequencing Center for Infectious Disease"/>
            <person name="Wu L."/>
            <person name="Ma J."/>
        </authorList>
    </citation>
    <scope>NUCLEOTIDE SEQUENCE [LARGE SCALE GENOMIC DNA]</scope>
    <source>
        <strain evidence="3">JCM 17688</strain>
    </source>
</reference>
<evidence type="ECO:0000313" key="2">
    <source>
        <dbReference type="EMBL" id="GAA4405040.1"/>
    </source>
</evidence>
<feature type="transmembrane region" description="Helical" evidence="1">
    <location>
        <begin position="26"/>
        <end position="51"/>
    </location>
</feature>
<protein>
    <recommendedName>
        <fullName evidence="4">DUF1275 domain-containing protein</fullName>
    </recommendedName>
</protein>
<evidence type="ECO:0000256" key="1">
    <source>
        <dbReference type="SAM" id="Phobius"/>
    </source>
</evidence>
<keyword evidence="1" id="KW-0472">Membrane</keyword>
<comment type="caution">
    <text evidence="2">The sequence shown here is derived from an EMBL/GenBank/DDBJ whole genome shotgun (WGS) entry which is preliminary data.</text>
</comment>
<dbReference type="EMBL" id="BAABFR010000132">
    <property type="protein sequence ID" value="GAA4405040.1"/>
    <property type="molecule type" value="Genomic_DNA"/>
</dbReference>
<keyword evidence="3" id="KW-1185">Reference proteome</keyword>